<feature type="non-terminal residue" evidence="1">
    <location>
        <position position="1"/>
    </location>
</feature>
<gene>
    <name evidence="1" type="ORF">EV182_004607</name>
</gene>
<name>A0ACC1HR04_9FUNG</name>
<organism evidence="1 2">
    <name type="scientific">Spiromyces aspiralis</name>
    <dbReference type="NCBI Taxonomy" id="68401"/>
    <lineage>
        <taxon>Eukaryota</taxon>
        <taxon>Fungi</taxon>
        <taxon>Fungi incertae sedis</taxon>
        <taxon>Zoopagomycota</taxon>
        <taxon>Kickxellomycotina</taxon>
        <taxon>Kickxellomycetes</taxon>
        <taxon>Kickxellales</taxon>
        <taxon>Kickxellaceae</taxon>
        <taxon>Spiromyces</taxon>
    </lineage>
</organism>
<dbReference type="EMBL" id="JAMZIH010001453">
    <property type="protein sequence ID" value="KAJ1678183.1"/>
    <property type="molecule type" value="Genomic_DNA"/>
</dbReference>
<proteinExistence type="predicted"/>
<evidence type="ECO:0000313" key="1">
    <source>
        <dbReference type="EMBL" id="KAJ1678183.1"/>
    </source>
</evidence>
<comment type="caution">
    <text evidence="1">The sequence shown here is derived from an EMBL/GenBank/DDBJ whole genome shotgun (WGS) entry which is preliminary data.</text>
</comment>
<evidence type="ECO:0000313" key="2">
    <source>
        <dbReference type="Proteomes" id="UP001145114"/>
    </source>
</evidence>
<dbReference type="Proteomes" id="UP001145114">
    <property type="component" value="Unassembled WGS sequence"/>
</dbReference>
<keyword evidence="2" id="KW-1185">Reference proteome</keyword>
<sequence>RYLATGSVDTTLKVIDTDRIKSPNEKNSIEEKPVVRTLYDHYEIINDLAFHPNGLVLASCSNDRSIKLFDLTVAQGKRSFRYIYDNMPVNAISFHPSGDFLAAATEAPELRIYDSRTFQCFIPPSVKGDDRVAVDVASSGVNHGHTKGLLQARYSHDGSMIATSSYDGTVRLWDGVSGECVRTIPNAHSGTPVNSVCFSRNRKYVLTGGKDSLVKLWEVGSGNMVHEFRGCTRKVGGSVSTTTTAAVIAAANVQIVLLTLSGQTAMPSSHMMKH</sequence>
<reference evidence="1" key="1">
    <citation type="submission" date="2022-06" db="EMBL/GenBank/DDBJ databases">
        <title>Phylogenomic reconstructions and comparative analyses of Kickxellomycotina fungi.</title>
        <authorList>
            <person name="Reynolds N.K."/>
            <person name="Stajich J.E."/>
            <person name="Barry K."/>
            <person name="Grigoriev I.V."/>
            <person name="Crous P."/>
            <person name="Smith M.E."/>
        </authorList>
    </citation>
    <scope>NUCLEOTIDE SEQUENCE</scope>
    <source>
        <strain evidence="1">RSA 2271</strain>
    </source>
</reference>
<protein>
    <submittedName>
        <fullName evidence="1">Uncharacterized protein</fullName>
    </submittedName>
</protein>
<accession>A0ACC1HR04</accession>